<dbReference type="Proteomes" id="UP000018001">
    <property type="component" value="Unassembled WGS sequence"/>
</dbReference>
<sequence length="320" mass="32248">MAYLRLYQLLVGLVAVTATQAAPSFHGRDALVPREVTDPVRKLAFIPSHRKNRRQTVGAGADEVIEASTSVSKSETDVVSVDPIDAELEKKVVQIQAGNQAIIAEQDELRVKQLVTVQKTTVVQVVQQVVDIRAGVAVTSYAVREITKVAEQQQEVTQVYQVADANIITVGAGSCDNGASAAIVASSAAAIAAASSTPIAPPAPPATPPAAATTPATAAAAVASAAPPADPPAAPPAEALATSTAATSEAPPAAPAAEATPAEAPAAASAVPAVAPRAAPVQMNNQTMMMMAAPPPMAENMQAVPDPGAQVTGGNWSCGV</sequence>
<dbReference type="HOGENOM" id="CLU_868771_0_0_1"/>
<protein>
    <recommendedName>
        <fullName evidence="5">Cell wall protein</fullName>
    </recommendedName>
</protein>
<keyword evidence="2" id="KW-0732">Signal</keyword>
<dbReference type="AlphaFoldDB" id="V5FE76"/>
<feature type="signal peptide" evidence="2">
    <location>
        <begin position="1"/>
        <end position="21"/>
    </location>
</feature>
<evidence type="ECO:0008006" key="5">
    <source>
        <dbReference type="Google" id="ProtNLM"/>
    </source>
</evidence>
<accession>V5FE76</accession>
<gene>
    <name evidence="3" type="ORF">PVAR5_4330</name>
</gene>
<evidence type="ECO:0000313" key="3">
    <source>
        <dbReference type="EMBL" id="GAD95684.1"/>
    </source>
</evidence>
<dbReference type="OrthoDB" id="10527996at2759"/>
<feature type="region of interest" description="Disordered" evidence="1">
    <location>
        <begin position="221"/>
        <end position="261"/>
    </location>
</feature>
<name>V5FE76_BYSSN</name>
<organism evidence="3 4">
    <name type="scientific">Byssochlamys spectabilis (strain No. 5 / NBRC 109023)</name>
    <name type="common">Paecilomyces variotii</name>
    <dbReference type="NCBI Taxonomy" id="1356009"/>
    <lineage>
        <taxon>Eukaryota</taxon>
        <taxon>Fungi</taxon>
        <taxon>Dikarya</taxon>
        <taxon>Ascomycota</taxon>
        <taxon>Pezizomycotina</taxon>
        <taxon>Eurotiomycetes</taxon>
        <taxon>Eurotiomycetidae</taxon>
        <taxon>Eurotiales</taxon>
        <taxon>Thermoascaceae</taxon>
        <taxon>Paecilomyces</taxon>
    </lineage>
</organism>
<comment type="caution">
    <text evidence="3">The sequence shown here is derived from an EMBL/GenBank/DDBJ whole genome shotgun (WGS) entry which is preliminary data.</text>
</comment>
<reference evidence="4" key="1">
    <citation type="journal article" date="2014" name="Genome Announc.">
        <title>Draft genome sequence of the formaldehyde-resistant fungus Byssochlamys spectabilis No. 5 (anamorph Paecilomyces variotii No. 5) (NBRC109023).</title>
        <authorList>
            <person name="Oka T."/>
            <person name="Ekino K."/>
            <person name="Fukuda K."/>
            <person name="Nomura Y."/>
        </authorList>
    </citation>
    <scope>NUCLEOTIDE SEQUENCE [LARGE SCALE GENOMIC DNA]</scope>
    <source>
        <strain evidence="4">No. 5 / NBRC 109023</strain>
    </source>
</reference>
<dbReference type="EMBL" id="BAUL01000135">
    <property type="protein sequence ID" value="GAD95684.1"/>
    <property type="molecule type" value="Genomic_DNA"/>
</dbReference>
<evidence type="ECO:0000256" key="1">
    <source>
        <dbReference type="SAM" id="MobiDB-lite"/>
    </source>
</evidence>
<evidence type="ECO:0000313" key="4">
    <source>
        <dbReference type="Proteomes" id="UP000018001"/>
    </source>
</evidence>
<feature type="compositionally biased region" description="Low complexity" evidence="1">
    <location>
        <begin position="236"/>
        <end position="261"/>
    </location>
</feature>
<keyword evidence="4" id="KW-1185">Reference proteome</keyword>
<feature type="chain" id="PRO_5004732585" description="Cell wall protein" evidence="2">
    <location>
        <begin position="22"/>
        <end position="320"/>
    </location>
</feature>
<dbReference type="InParanoid" id="V5FE76"/>
<evidence type="ECO:0000256" key="2">
    <source>
        <dbReference type="SAM" id="SignalP"/>
    </source>
</evidence>
<proteinExistence type="predicted"/>